<dbReference type="SUPFAM" id="SSF51419">
    <property type="entry name" value="PLP-binding barrel"/>
    <property type="match status" value="1"/>
</dbReference>
<dbReference type="CDD" id="cd00635">
    <property type="entry name" value="PLPDE_III_YBL036c_like"/>
    <property type="match status" value="1"/>
</dbReference>
<name>A9FMR9_SORC5</name>
<gene>
    <name evidence="6" type="ordered locus">sce8184</name>
</gene>
<dbReference type="PIRSF" id="PIRSF004848">
    <property type="entry name" value="YBL036c_PLPDEIII"/>
    <property type="match status" value="1"/>
</dbReference>
<feature type="modified residue" description="N6-(pyridoxal phosphate)lysine" evidence="2 3">
    <location>
        <position position="56"/>
    </location>
</feature>
<dbReference type="Gene3D" id="3.20.20.10">
    <property type="entry name" value="Alanine racemase"/>
    <property type="match status" value="1"/>
</dbReference>
<accession>A9FMR9</accession>
<keyword evidence="1 2" id="KW-0663">Pyridoxal phosphate</keyword>
<evidence type="ECO:0000313" key="7">
    <source>
        <dbReference type="Proteomes" id="UP000002139"/>
    </source>
</evidence>
<dbReference type="PANTHER" id="PTHR10146:SF14">
    <property type="entry name" value="PYRIDOXAL PHOSPHATE HOMEOSTASIS PROTEIN"/>
    <property type="match status" value="1"/>
</dbReference>
<dbReference type="NCBIfam" id="TIGR00044">
    <property type="entry name" value="YggS family pyridoxal phosphate-dependent enzyme"/>
    <property type="match status" value="1"/>
</dbReference>
<proteinExistence type="inferred from homology"/>
<protein>
    <recommendedName>
        <fullName evidence="2">Pyridoxal phosphate homeostasis protein</fullName>
        <shortName evidence="2">PLP homeostasis protein</shortName>
    </recommendedName>
</protein>
<organism evidence="6 7">
    <name type="scientific">Sorangium cellulosum (strain So ce56)</name>
    <name type="common">Polyangium cellulosum (strain So ce56)</name>
    <dbReference type="NCBI Taxonomy" id="448385"/>
    <lineage>
        <taxon>Bacteria</taxon>
        <taxon>Pseudomonadati</taxon>
        <taxon>Myxococcota</taxon>
        <taxon>Polyangia</taxon>
        <taxon>Polyangiales</taxon>
        <taxon>Polyangiaceae</taxon>
        <taxon>Sorangium</taxon>
    </lineage>
</organism>
<evidence type="ECO:0000256" key="4">
    <source>
        <dbReference type="RuleBase" id="RU004514"/>
    </source>
</evidence>
<dbReference type="KEGG" id="scl:sce8184"/>
<feature type="domain" description="Alanine racemase N-terminal" evidence="5">
    <location>
        <begin position="28"/>
        <end position="246"/>
    </location>
</feature>
<dbReference type="GO" id="GO:0030170">
    <property type="term" value="F:pyridoxal phosphate binding"/>
    <property type="evidence" value="ECO:0007669"/>
    <property type="project" value="UniProtKB-UniRule"/>
</dbReference>
<evidence type="ECO:0000256" key="2">
    <source>
        <dbReference type="HAMAP-Rule" id="MF_02087"/>
    </source>
</evidence>
<dbReference type="AlphaFoldDB" id="A9FMR9"/>
<dbReference type="InterPro" id="IPR011078">
    <property type="entry name" value="PyrdxlP_homeostasis"/>
</dbReference>
<evidence type="ECO:0000256" key="1">
    <source>
        <dbReference type="ARBA" id="ARBA00022898"/>
    </source>
</evidence>
<evidence type="ECO:0000259" key="5">
    <source>
        <dbReference type="Pfam" id="PF01168"/>
    </source>
</evidence>
<dbReference type="Proteomes" id="UP000002139">
    <property type="component" value="Chromosome"/>
</dbReference>
<dbReference type="PANTHER" id="PTHR10146">
    <property type="entry name" value="PROLINE SYNTHETASE CO-TRANSCRIBED BACTERIAL HOMOLOG PROTEIN"/>
    <property type="match status" value="1"/>
</dbReference>
<dbReference type="FunFam" id="3.20.20.10:FF:000018">
    <property type="entry name" value="Pyridoxal phosphate homeostasis protein"/>
    <property type="match status" value="1"/>
</dbReference>
<comment type="function">
    <text evidence="2">Pyridoxal 5'-phosphate (PLP)-binding protein, which is involved in PLP homeostasis.</text>
</comment>
<comment type="similarity">
    <text evidence="2 4">Belongs to the pyridoxal phosphate-binding protein YggS/PROSC family.</text>
</comment>
<evidence type="ECO:0000256" key="3">
    <source>
        <dbReference type="PIRSR" id="PIRSR004848-1"/>
    </source>
</evidence>
<keyword evidence="7" id="KW-1185">Reference proteome</keyword>
<dbReference type="eggNOG" id="COG0325">
    <property type="taxonomic scope" value="Bacteria"/>
</dbReference>
<dbReference type="InterPro" id="IPR029066">
    <property type="entry name" value="PLP-binding_barrel"/>
</dbReference>
<dbReference type="HAMAP" id="MF_02087">
    <property type="entry name" value="PLP_homeostasis"/>
    <property type="match status" value="1"/>
</dbReference>
<sequence length="247" mass="26310">MSPWCPRRQLAVSCGVISEDLGNVAPRLDEVRHRIASAAARAGRGPEEVRLIAVSKGKPAEAIRAAYAAGQRDFGENYAQELVEKAEALADLDGLVWHAIGQLQRNKAKLVARVAHVVQSVDREELAVELDRRAAALNRTLDVLIEVNVGGEASKGGCASGDFAPLLAAIARCAHLRPIGLMTIAPFLEDPNDVAPFFAQLRALRDAHGGRAVLPELSMGMSHDFEAAIAEGATWIRVGTAIFGARG</sequence>
<comment type="cofactor">
    <cofactor evidence="3">
        <name>pyridoxal 5'-phosphate</name>
        <dbReference type="ChEBI" id="CHEBI:597326"/>
    </cofactor>
</comment>
<dbReference type="Pfam" id="PF01168">
    <property type="entry name" value="Ala_racemase_N"/>
    <property type="match status" value="1"/>
</dbReference>
<dbReference type="STRING" id="448385.sce8184"/>
<evidence type="ECO:0000313" key="6">
    <source>
        <dbReference type="EMBL" id="CAN98354.1"/>
    </source>
</evidence>
<dbReference type="HOGENOM" id="CLU_059988_1_0_7"/>
<dbReference type="EMBL" id="AM746676">
    <property type="protein sequence ID" value="CAN98354.1"/>
    <property type="molecule type" value="Genomic_DNA"/>
</dbReference>
<reference evidence="6 7" key="1">
    <citation type="journal article" date="2007" name="Nat. Biotechnol.">
        <title>Complete genome sequence of the myxobacterium Sorangium cellulosum.</title>
        <authorList>
            <person name="Schneiker S."/>
            <person name="Perlova O."/>
            <person name="Kaiser O."/>
            <person name="Gerth K."/>
            <person name="Alici A."/>
            <person name="Altmeyer M.O."/>
            <person name="Bartels D."/>
            <person name="Bekel T."/>
            <person name="Beyer S."/>
            <person name="Bode E."/>
            <person name="Bode H.B."/>
            <person name="Bolten C.J."/>
            <person name="Choudhuri J.V."/>
            <person name="Doss S."/>
            <person name="Elnakady Y.A."/>
            <person name="Frank B."/>
            <person name="Gaigalat L."/>
            <person name="Goesmann A."/>
            <person name="Groeger C."/>
            <person name="Gross F."/>
            <person name="Jelsbak L."/>
            <person name="Jelsbak L."/>
            <person name="Kalinowski J."/>
            <person name="Kegler C."/>
            <person name="Knauber T."/>
            <person name="Konietzny S."/>
            <person name="Kopp M."/>
            <person name="Krause L."/>
            <person name="Krug D."/>
            <person name="Linke B."/>
            <person name="Mahmud T."/>
            <person name="Martinez-Arias R."/>
            <person name="McHardy A.C."/>
            <person name="Merai M."/>
            <person name="Meyer F."/>
            <person name="Mormann S."/>
            <person name="Munoz-Dorado J."/>
            <person name="Perez J."/>
            <person name="Pradella S."/>
            <person name="Rachid S."/>
            <person name="Raddatz G."/>
            <person name="Rosenau F."/>
            <person name="Rueckert C."/>
            <person name="Sasse F."/>
            <person name="Scharfe M."/>
            <person name="Schuster S.C."/>
            <person name="Suen G."/>
            <person name="Treuner-Lange A."/>
            <person name="Velicer G.J."/>
            <person name="Vorholter F.-J."/>
            <person name="Weissman K.J."/>
            <person name="Welch R.D."/>
            <person name="Wenzel S.C."/>
            <person name="Whitworth D.E."/>
            <person name="Wilhelm S."/>
            <person name="Wittmann C."/>
            <person name="Bloecker H."/>
            <person name="Puehler A."/>
            <person name="Mueller R."/>
        </authorList>
    </citation>
    <scope>NUCLEOTIDE SEQUENCE [LARGE SCALE GENOMIC DNA]</scope>
    <source>
        <strain evidence="7">So ce56</strain>
    </source>
</reference>
<dbReference type="InterPro" id="IPR001608">
    <property type="entry name" value="Ala_racemase_N"/>
</dbReference>